<evidence type="ECO:0000256" key="1">
    <source>
        <dbReference type="PROSITE-ProRule" id="PRU00175"/>
    </source>
</evidence>
<feature type="domain" description="PDZ" evidence="3">
    <location>
        <begin position="138"/>
        <end position="221"/>
    </location>
</feature>
<feature type="domain" description="PDZ" evidence="3">
    <location>
        <begin position="32"/>
        <end position="118"/>
    </location>
</feature>
<dbReference type="GO" id="GO:0005739">
    <property type="term" value="C:mitochondrion"/>
    <property type="evidence" value="ECO:0007669"/>
    <property type="project" value="GOC"/>
</dbReference>
<dbReference type="AlphaFoldDB" id="A0A7S4C4R8"/>
<sequence>MATLTSGTCLPRRLKLHGGIRSRKGSVNVFCTMLFDESGDGIVGIRFDPDSPLLRDTGSAGKAVVCSLVSGSPAAKAGLEPLDEILAINNVSVRSRQDAIARFRKASWPIQLRVCRSLTAKCNELLPVHDRHVYEQLAVEVEVKPGAECIGITFDSRPGSVAEAEPIVHSIVGGSAAAAAGLQALDLLLAVNGTKLTSTAHAMKVLRAAKWPIRIAFGRPQSLQHAARVLQRAWRAAIGVTKVSYKLVSDPSKCAPYIEFAEDVIVAPLIHAHCTALRAAGLRNGMVVLNINGELCCSREHAERLIREATDRVELLCKKAEHVNRAWLRDMSRDAACCECSARCSTDECTICLQPMECTKPWPAGCGHVFCGGCTERCVAISDACPLCRRTPKAASAALQMLRQHS</sequence>
<keyword evidence="1" id="KW-0479">Metal-binding</keyword>
<dbReference type="Gene3D" id="3.30.40.10">
    <property type="entry name" value="Zinc/RING finger domain, C3HC4 (zinc finger)"/>
    <property type="match status" value="1"/>
</dbReference>
<dbReference type="GO" id="GO:0051560">
    <property type="term" value="P:mitochondrial calcium ion homeostasis"/>
    <property type="evidence" value="ECO:0007669"/>
    <property type="project" value="InterPro"/>
</dbReference>
<dbReference type="GO" id="GO:0044233">
    <property type="term" value="C:mitochondria-associated endoplasmic reticulum membrane contact site"/>
    <property type="evidence" value="ECO:0007669"/>
    <property type="project" value="InterPro"/>
</dbReference>
<dbReference type="EMBL" id="HBIZ01064312">
    <property type="protein sequence ID" value="CAE0786920.1"/>
    <property type="molecule type" value="Transcribed_RNA"/>
</dbReference>
<evidence type="ECO:0000259" key="2">
    <source>
        <dbReference type="PROSITE" id="PS50089"/>
    </source>
</evidence>
<protein>
    <recommendedName>
        <fullName evidence="5">RING-type E3 ubiquitin transferase</fullName>
    </recommendedName>
</protein>
<accession>A0A7S4C4R8</accession>
<dbReference type="Pfam" id="PF00595">
    <property type="entry name" value="PDZ"/>
    <property type="match status" value="1"/>
</dbReference>
<dbReference type="PROSITE" id="PS50089">
    <property type="entry name" value="ZF_RING_2"/>
    <property type="match status" value="1"/>
</dbReference>
<dbReference type="Pfam" id="PF17820">
    <property type="entry name" value="PDZ_6"/>
    <property type="match status" value="1"/>
</dbReference>
<dbReference type="SMART" id="SM00228">
    <property type="entry name" value="PDZ"/>
    <property type="match status" value="2"/>
</dbReference>
<dbReference type="SUPFAM" id="SSF50156">
    <property type="entry name" value="PDZ domain-like"/>
    <property type="match status" value="2"/>
</dbReference>
<feature type="domain" description="RING-type" evidence="2">
    <location>
        <begin position="349"/>
        <end position="389"/>
    </location>
</feature>
<dbReference type="Gene3D" id="2.30.42.10">
    <property type="match status" value="2"/>
</dbReference>
<organism evidence="4">
    <name type="scientific">Chrysotila carterae</name>
    <name type="common">Marine alga</name>
    <name type="synonym">Syracosphaera carterae</name>
    <dbReference type="NCBI Taxonomy" id="13221"/>
    <lineage>
        <taxon>Eukaryota</taxon>
        <taxon>Haptista</taxon>
        <taxon>Haptophyta</taxon>
        <taxon>Prymnesiophyceae</taxon>
        <taxon>Isochrysidales</taxon>
        <taxon>Isochrysidaceae</taxon>
        <taxon>Chrysotila</taxon>
    </lineage>
</organism>
<dbReference type="Pfam" id="PF13639">
    <property type="entry name" value="zf-RING_2"/>
    <property type="match status" value="1"/>
</dbReference>
<name>A0A7S4C4R8_CHRCT</name>
<dbReference type="GO" id="GO:1990456">
    <property type="term" value="P:mitochondrion-endoplasmic reticulum membrane tethering"/>
    <property type="evidence" value="ECO:0007669"/>
    <property type="project" value="InterPro"/>
</dbReference>
<dbReference type="GO" id="GO:0008270">
    <property type="term" value="F:zinc ion binding"/>
    <property type="evidence" value="ECO:0007669"/>
    <property type="project" value="UniProtKB-KW"/>
</dbReference>
<evidence type="ECO:0000259" key="3">
    <source>
        <dbReference type="PROSITE" id="PS50106"/>
    </source>
</evidence>
<gene>
    <name evidence="4" type="ORF">PCAR00345_LOCUS39628</name>
</gene>
<dbReference type="InterPro" id="IPR041489">
    <property type="entry name" value="PDZ_6"/>
</dbReference>
<dbReference type="SUPFAM" id="SSF57850">
    <property type="entry name" value="RING/U-box"/>
    <property type="match status" value="1"/>
</dbReference>
<dbReference type="PROSITE" id="PS50106">
    <property type="entry name" value="PDZ"/>
    <property type="match status" value="2"/>
</dbReference>
<dbReference type="InterPro" id="IPR013083">
    <property type="entry name" value="Znf_RING/FYVE/PHD"/>
</dbReference>
<dbReference type="PANTHER" id="PTHR21519:SF1">
    <property type="entry name" value="PDZ DOMAIN-CONTAINING PROTEIN 8"/>
    <property type="match status" value="1"/>
</dbReference>
<dbReference type="InterPro" id="IPR001478">
    <property type="entry name" value="PDZ"/>
</dbReference>
<dbReference type="InterPro" id="IPR039275">
    <property type="entry name" value="PDZD8"/>
</dbReference>
<dbReference type="InterPro" id="IPR036034">
    <property type="entry name" value="PDZ_sf"/>
</dbReference>
<keyword evidence="1" id="KW-0863">Zinc-finger</keyword>
<proteinExistence type="predicted"/>
<evidence type="ECO:0000313" key="4">
    <source>
        <dbReference type="EMBL" id="CAE0786920.1"/>
    </source>
</evidence>
<keyword evidence="1" id="KW-0862">Zinc</keyword>
<dbReference type="PANTHER" id="PTHR21519">
    <property type="entry name" value="PDZ DOMAIN-CONTAINING PROTEIN 8"/>
    <property type="match status" value="1"/>
</dbReference>
<reference evidence="4" key="1">
    <citation type="submission" date="2021-01" db="EMBL/GenBank/DDBJ databases">
        <authorList>
            <person name="Corre E."/>
            <person name="Pelletier E."/>
            <person name="Niang G."/>
            <person name="Scheremetjew M."/>
            <person name="Finn R."/>
            <person name="Kale V."/>
            <person name="Holt S."/>
            <person name="Cochrane G."/>
            <person name="Meng A."/>
            <person name="Brown T."/>
            <person name="Cohen L."/>
        </authorList>
    </citation>
    <scope>NUCLEOTIDE SEQUENCE</scope>
    <source>
        <strain evidence="4">CCMP645</strain>
    </source>
</reference>
<evidence type="ECO:0008006" key="5">
    <source>
        <dbReference type="Google" id="ProtNLM"/>
    </source>
</evidence>
<dbReference type="InterPro" id="IPR001841">
    <property type="entry name" value="Znf_RING"/>
</dbReference>